<gene>
    <name evidence="7" type="ORF">dnm_039000</name>
</gene>
<dbReference type="AlphaFoldDB" id="A0A975BLV7"/>
<dbReference type="RefSeq" id="WP_207682874.1">
    <property type="nucleotide sequence ID" value="NZ_CP061800.1"/>
</dbReference>
<dbReference type="Gene3D" id="3.40.50.11380">
    <property type="match status" value="1"/>
</dbReference>
<organism evidence="7 8">
    <name type="scientific">Desulfonema magnum</name>
    <dbReference type="NCBI Taxonomy" id="45655"/>
    <lineage>
        <taxon>Bacteria</taxon>
        <taxon>Pseudomonadati</taxon>
        <taxon>Thermodesulfobacteriota</taxon>
        <taxon>Desulfobacteria</taxon>
        <taxon>Desulfobacterales</taxon>
        <taxon>Desulfococcaceae</taxon>
        <taxon>Desulfonema</taxon>
    </lineage>
</organism>
<feature type="domain" description="O-GlcNAc transferase C-terminal" evidence="6">
    <location>
        <begin position="386"/>
        <end position="574"/>
    </location>
</feature>
<evidence type="ECO:0000256" key="3">
    <source>
        <dbReference type="ARBA" id="ARBA00022679"/>
    </source>
</evidence>
<dbReference type="Pfam" id="PF13844">
    <property type="entry name" value="Glyco_transf_41"/>
    <property type="match status" value="1"/>
</dbReference>
<dbReference type="InterPro" id="IPR029063">
    <property type="entry name" value="SAM-dependent_MTases_sf"/>
</dbReference>
<dbReference type="GO" id="GO:0016757">
    <property type="term" value="F:glycosyltransferase activity"/>
    <property type="evidence" value="ECO:0007669"/>
    <property type="project" value="UniProtKB-KW"/>
</dbReference>
<dbReference type="SUPFAM" id="SSF53756">
    <property type="entry name" value="UDP-Glycosyltransferase/glycogen phosphorylase"/>
    <property type="match status" value="1"/>
</dbReference>
<sequence>MDINQLESLVNTYLQSQPETMQETVPVLETERRSLAEAFLDTADTDVKEQYQGQNGKRFHLLRRADLQDMPRDAAGEQLTARILQKWDQDKTAGTLLAAMLMLQPRELPLPGHFTDIADWLRQAYADFLLTAPGVFSRIGEADQFAVFFAAMVDLFHRSLVSDTRFAGADEIRTLFVNKANFIQFYFNEKNLCRTYRQRAEIMESWALSQNAPLAHLFPLRPRNPKIKVGILSAHFTPQTEIYLMLSYFDKLPKEACSVTLYSMRRTEHPLEEYCRTRVDNFVLLPEGAYPQQVDRIRADDLDVLLIGTNTSAVTNPIAIMALFRMARTHVIVENSPVSTGFTHTDYYLSSTFNEPDEDAHEHYTEELYRVPGMLNYYAYHFDKDPRTISITRAQLGIPEDAVVYFSGANFFKILPDLSNVWSWIFSQVQNSYLVLMPFNPNWTKRYLSIPFINRVRTQMAQAGVDFNTRVRILNRVPTRADVHAVMELCDVYLDSFPYAGACSLIDPLTVGLPIVCRESKTMRGSLAAAMLRGAGLEEMIARDSGAYVERAVALGRDSALRERTRRSISDAVSRYNPFFDTAACGVKIAAAFTEMVERRHRDEMRLLQQEPDRLKDIIEMLCTRLTRTGNRFFRNLAGTELARVLLVPYFQSLTNNTGPRHLIDLGAGSGQFVIPFLNTGWRADLFEPNPAYQAQLSSLAQQLPGRVRLLPKPEPDHSLNRADLFRIGIGKEQDFSALMNHDLDRLSPQIVMTKIGNQEPAPVSSFKFQVSTYTSLVFSYDDEHRLADFGFGERFTLQNIKSGNILFFHKNDTIFLVTLIRLLQSFLPAQERGGGN</sequence>
<evidence type="ECO:0000256" key="5">
    <source>
        <dbReference type="ARBA" id="ARBA00022803"/>
    </source>
</evidence>
<dbReference type="Proteomes" id="UP000663722">
    <property type="component" value="Chromosome"/>
</dbReference>
<comment type="pathway">
    <text evidence="1">Protein modification; protein glycosylation.</text>
</comment>
<proteinExistence type="predicted"/>
<evidence type="ECO:0000313" key="8">
    <source>
        <dbReference type="Proteomes" id="UP000663722"/>
    </source>
</evidence>
<dbReference type="InterPro" id="IPR029489">
    <property type="entry name" value="OGT/SEC/SPY_C"/>
</dbReference>
<evidence type="ECO:0000259" key="6">
    <source>
        <dbReference type="Pfam" id="PF13844"/>
    </source>
</evidence>
<dbReference type="SUPFAM" id="SSF53335">
    <property type="entry name" value="S-adenosyl-L-methionine-dependent methyltransferases"/>
    <property type="match status" value="1"/>
</dbReference>
<dbReference type="PANTHER" id="PTHR44835">
    <property type="entry name" value="UDP-N-ACETYLGLUCOSAMINE--PEPTIDE N-ACETYLGLUCOSAMINYLTRANSFERASE SPINDLY-RELATED"/>
    <property type="match status" value="1"/>
</dbReference>
<evidence type="ECO:0000256" key="4">
    <source>
        <dbReference type="ARBA" id="ARBA00022737"/>
    </source>
</evidence>
<name>A0A975BLV7_9BACT</name>
<accession>A0A975BLV7</accession>
<dbReference type="PANTHER" id="PTHR44835:SF1">
    <property type="entry name" value="PROTEIN O-GLCNAC TRANSFERASE"/>
    <property type="match status" value="1"/>
</dbReference>
<evidence type="ECO:0000256" key="2">
    <source>
        <dbReference type="ARBA" id="ARBA00022676"/>
    </source>
</evidence>
<evidence type="ECO:0000313" key="7">
    <source>
        <dbReference type="EMBL" id="QTA87860.1"/>
    </source>
</evidence>
<evidence type="ECO:0000256" key="1">
    <source>
        <dbReference type="ARBA" id="ARBA00004922"/>
    </source>
</evidence>
<keyword evidence="4" id="KW-0677">Repeat</keyword>
<keyword evidence="5" id="KW-0802">TPR repeat</keyword>
<protein>
    <submittedName>
        <fullName evidence="7">Glycosyl transferase domain-containing protein</fullName>
    </submittedName>
</protein>
<keyword evidence="8" id="KW-1185">Reference proteome</keyword>
<dbReference type="InterPro" id="IPR051939">
    <property type="entry name" value="Glycosyltr_41/O-GlcNAc_trsf"/>
</dbReference>
<dbReference type="Gene3D" id="3.40.50.2000">
    <property type="entry name" value="Glycogen Phosphorylase B"/>
    <property type="match status" value="1"/>
</dbReference>
<reference evidence="7" key="1">
    <citation type="journal article" date="2021" name="Microb. Physiol.">
        <title>Proteogenomic Insights into the Physiology of Marine, Sulfate-Reducing, Filamentous Desulfonema limicola and Desulfonema magnum.</title>
        <authorList>
            <person name="Schnaars V."/>
            <person name="Wohlbrand L."/>
            <person name="Scheve S."/>
            <person name="Hinrichs C."/>
            <person name="Reinhardt R."/>
            <person name="Rabus R."/>
        </authorList>
    </citation>
    <scope>NUCLEOTIDE SEQUENCE</scope>
    <source>
        <strain evidence="7">4be13</strain>
    </source>
</reference>
<keyword evidence="3 7" id="KW-0808">Transferase</keyword>
<keyword evidence="2" id="KW-0328">Glycosyltransferase</keyword>
<dbReference type="EMBL" id="CP061800">
    <property type="protein sequence ID" value="QTA87860.1"/>
    <property type="molecule type" value="Genomic_DNA"/>
</dbReference>
<dbReference type="KEGG" id="dmm:dnm_039000"/>